<dbReference type="AlphaFoldDB" id="A0A087DDV6"/>
<keyword evidence="3 4" id="KW-0326">Glycosidase</keyword>
<gene>
    <name evidence="5" type="ORF">BSCA_0196</name>
</gene>
<reference evidence="5 6" key="1">
    <citation type="submission" date="2014-03" db="EMBL/GenBank/DDBJ databases">
        <title>Genomics of Bifidobacteria.</title>
        <authorList>
            <person name="Ventura M."/>
            <person name="Milani C."/>
            <person name="Lugli G.A."/>
        </authorList>
    </citation>
    <scope>NUCLEOTIDE SEQUENCE [LARGE SCALE GENOMIC DNA]</scope>
    <source>
        <strain evidence="5 6">LMG 21589</strain>
    </source>
</reference>
<dbReference type="GO" id="GO:0004553">
    <property type="term" value="F:hydrolase activity, hydrolyzing O-glycosyl compounds"/>
    <property type="evidence" value="ECO:0007669"/>
    <property type="project" value="InterPro"/>
</dbReference>
<keyword evidence="6" id="KW-1185">Reference proteome</keyword>
<evidence type="ECO:0000256" key="1">
    <source>
        <dbReference type="ARBA" id="ARBA00009865"/>
    </source>
</evidence>
<dbReference type="EMBL" id="JGZO01000012">
    <property type="protein sequence ID" value="KFI93706.1"/>
    <property type="molecule type" value="Genomic_DNA"/>
</dbReference>
<dbReference type="PANTHER" id="PTHR22925:SF3">
    <property type="entry name" value="GLYCOSYL HYDROLASE FAMILY PROTEIN 43"/>
    <property type="match status" value="1"/>
</dbReference>
<dbReference type="RefSeq" id="WP_046726130.1">
    <property type="nucleotide sequence ID" value="NZ_CAUPKV010000035.1"/>
</dbReference>
<comment type="caution">
    <text evidence="5">The sequence shown here is derived from an EMBL/GenBank/DDBJ whole genome shotgun (WGS) entry which is preliminary data.</text>
</comment>
<protein>
    <submittedName>
        <fullName evidence="5">Family 43 glycoside hydrolase</fullName>
    </submittedName>
</protein>
<organism evidence="5 6">
    <name type="scientific">Bifidobacterium scardovii</name>
    <dbReference type="NCBI Taxonomy" id="158787"/>
    <lineage>
        <taxon>Bacteria</taxon>
        <taxon>Bacillati</taxon>
        <taxon>Actinomycetota</taxon>
        <taxon>Actinomycetes</taxon>
        <taxon>Bifidobacteriales</taxon>
        <taxon>Bifidobacteriaceae</taxon>
        <taxon>Bifidobacterium</taxon>
    </lineage>
</organism>
<dbReference type="GO" id="GO:0005975">
    <property type="term" value="P:carbohydrate metabolic process"/>
    <property type="evidence" value="ECO:0007669"/>
    <property type="project" value="InterPro"/>
</dbReference>
<evidence type="ECO:0000256" key="3">
    <source>
        <dbReference type="ARBA" id="ARBA00023295"/>
    </source>
</evidence>
<dbReference type="Gene3D" id="2.115.10.20">
    <property type="entry name" value="Glycosyl hydrolase domain, family 43"/>
    <property type="match status" value="1"/>
</dbReference>
<keyword evidence="2 4" id="KW-0378">Hydrolase</keyword>
<evidence type="ECO:0000256" key="4">
    <source>
        <dbReference type="RuleBase" id="RU361187"/>
    </source>
</evidence>
<proteinExistence type="inferred from homology"/>
<evidence type="ECO:0000313" key="6">
    <source>
        <dbReference type="Proteomes" id="UP000029033"/>
    </source>
</evidence>
<accession>A0A087DDV6</accession>
<dbReference type="STRING" id="158787.BSCA_0196"/>
<dbReference type="SUPFAM" id="SSF75005">
    <property type="entry name" value="Arabinanase/levansucrase/invertase"/>
    <property type="match status" value="1"/>
</dbReference>
<sequence length="298" mass="33563">MTTVTMKGVSLALDDHGQVAQLHGLGIQRFGGTYYAYGENKVNGNRFQGVACYTSDDLAHWRSEGIVLGVRESGLLAADTIAERPKVLRCPSTGEYVMYIHTERGDYNYAHIGVAVADNPLGPFRFLFSMQPFGNISRDIGVFQDEDGAGYLISEDREHGTHIYRLSGDYHSVVEDVACERGTNYEYGYESPTIIRHEGLYYWFGSQLTGWNCNDNMFATAADLHGPWSEWKPFTPLGSKTFESQCNLVMPLPDGQFLYIGDRWNPDDLGNSPTLWLPIRIGGGEAMLEWHDEWTYER</sequence>
<dbReference type="GeneID" id="85164671"/>
<dbReference type="eggNOG" id="COG3507">
    <property type="taxonomic scope" value="Bacteria"/>
</dbReference>
<dbReference type="CDD" id="cd18821">
    <property type="entry name" value="GH43_Pc3Gal43A-like"/>
    <property type="match status" value="1"/>
</dbReference>
<dbReference type="Pfam" id="PF04616">
    <property type="entry name" value="Glyco_hydro_43"/>
    <property type="match status" value="1"/>
</dbReference>
<name>A0A087DDV6_9BIFI</name>
<dbReference type="PANTHER" id="PTHR22925">
    <property type="entry name" value="GLYCOSYL HYDROLASE 43 FAMILY MEMBER"/>
    <property type="match status" value="1"/>
</dbReference>
<dbReference type="InterPro" id="IPR006710">
    <property type="entry name" value="Glyco_hydro_43"/>
</dbReference>
<evidence type="ECO:0000313" key="5">
    <source>
        <dbReference type="EMBL" id="KFI93706.1"/>
    </source>
</evidence>
<comment type="similarity">
    <text evidence="1 4">Belongs to the glycosyl hydrolase 43 family.</text>
</comment>
<dbReference type="Proteomes" id="UP000029033">
    <property type="component" value="Unassembled WGS sequence"/>
</dbReference>
<evidence type="ECO:0000256" key="2">
    <source>
        <dbReference type="ARBA" id="ARBA00022801"/>
    </source>
</evidence>
<dbReference type="InterPro" id="IPR023296">
    <property type="entry name" value="Glyco_hydro_beta-prop_sf"/>
</dbReference>